<dbReference type="Gene3D" id="3.40.50.620">
    <property type="entry name" value="HUPs"/>
    <property type="match status" value="1"/>
</dbReference>
<dbReference type="AlphaFoldDB" id="W0JWU0"/>
<dbReference type="SUPFAM" id="SSF52402">
    <property type="entry name" value="Adenine nucleotide alpha hydrolases-like"/>
    <property type="match status" value="1"/>
</dbReference>
<evidence type="ECO:0000313" key="4">
    <source>
        <dbReference type="Proteomes" id="UP000019024"/>
    </source>
</evidence>
<dbReference type="OrthoDB" id="307404at2157"/>
<name>W0JWU0_9EURY</name>
<dbReference type="GeneID" id="25147086"/>
<proteinExistence type="inferred from homology"/>
<dbReference type="Proteomes" id="UP000019024">
    <property type="component" value="Plasmid unnamed"/>
</dbReference>
<keyword evidence="4" id="KW-1185">Reference proteome</keyword>
<evidence type="ECO:0000259" key="2">
    <source>
        <dbReference type="Pfam" id="PF00582"/>
    </source>
</evidence>
<protein>
    <submittedName>
        <fullName evidence="3">Universal stress protein UspA</fullName>
    </submittedName>
</protein>
<sequence>MTIIAAVDRSDRASEVVAQAAELSTFVDEPVHVVHALTRSEFVNLGATSAQAEKPLDMDEVRDAAAEMAEESVPDINVPYETVGIVGDPADEIVEYAANVDARYIVVRPRRRSPAGKALFGSVAQSILLNASCPVVTIP</sequence>
<accession>W0JWU0</accession>
<gene>
    <name evidence="3" type="ORF">HALLA_04675</name>
</gene>
<dbReference type="CDD" id="cd00293">
    <property type="entry name" value="USP-like"/>
    <property type="match status" value="1"/>
</dbReference>
<reference evidence="3 4" key="1">
    <citation type="submission" date="2014-01" db="EMBL/GenBank/DDBJ databases">
        <authorList>
            <consortium name="DOE Joint Genome Institute"/>
            <person name="Anderson I."/>
            <person name="Huntemann M."/>
            <person name="Han J."/>
            <person name="Chen A."/>
            <person name="Kyrpides N."/>
            <person name="Mavromatis K."/>
            <person name="Markowitz V."/>
            <person name="Palaniappan K."/>
            <person name="Ivanova N."/>
            <person name="Schaumberg A."/>
            <person name="Pati A."/>
            <person name="Liolios K."/>
            <person name="Nordberg H.P."/>
            <person name="Cantor M.N."/>
            <person name="Hua S.X."/>
            <person name="Woyke T."/>
        </authorList>
    </citation>
    <scope>NUCLEOTIDE SEQUENCE [LARGE SCALE GENOMIC DNA]</scope>
    <source>
        <strain evidence="3 4">XH-48</strain>
        <plasmid evidence="4">1</plasmid>
    </source>
</reference>
<comment type="similarity">
    <text evidence="1">Belongs to the universal stress protein A family.</text>
</comment>
<dbReference type="InterPro" id="IPR014729">
    <property type="entry name" value="Rossmann-like_a/b/a_fold"/>
</dbReference>
<dbReference type="InterPro" id="IPR006016">
    <property type="entry name" value="UspA"/>
</dbReference>
<evidence type="ECO:0000313" key="3">
    <source>
        <dbReference type="EMBL" id="AHG01700.1"/>
    </source>
</evidence>
<dbReference type="eggNOG" id="arCOG03050">
    <property type="taxonomic scope" value="Archaea"/>
</dbReference>
<feature type="domain" description="UspA" evidence="2">
    <location>
        <begin position="2"/>
        <end position="139"/>
    </location>
</feature>
<dbReference type="HOGENOM" id="CLU_049301_19_1_2"/>
<dbReference type="KEGG" id="hlr:HALLA_04675"/>
<organism evidence="3 4">
    <name type="scientific">Halostagnicola larsenii XH-48</name>
    <dbReference type="NCBI Taxonomy" id="797299"/>
    <lineage>
        <taxon>Archaea</taxon>
        <taxon>Methanobacteriati</taxon>
        <taxon>Methanobacteriota</taxon>
        <taxon>Stenosarchaea group</taxon>
        <taxon>Halobacteria</taxon>
        <taxon>Halobacteriales</taxon>
        <taxon>Natrialbaceae</taxon>
        <taxon>Halostagnicola</taxon>
    </lineage>
</organism>
<keyword evidence="3" id="KW-0614">Plasmid</keyword>
<evidence type="ECO:0000256" key="1">
    <source>
        <dbReference type="ARBA" id="ARBA00008791"/>
    </source>
</evidence>
<dbReference type="EMBL" id="CP007056">
    <property type="protein sequence ID" value="AHG01700.1"/>
    <property type="molecule type" value="Genomic_DNA"/>
</dbReference>
<dbReference type="RefSeq" id="WP_049954550.1">
    <property type="nucleotide sequence ID" value="NZ_CP007056.1"/>
</dbReference>
<dbReference type="PANTHER" id="PTHR46268:SF6">
    <property type="entry name" value="UNIVERSAL STRESS PROTEIN UP12"/>
    <property type="match status" value="1"/>
</dbReference>
<dbReference type="PANTHER" id="PTHR46268">
    <property type="entry name" value="STRESS RESPONSE PROTEIN NHAX"/>
    <property type="match status" value="1"/>
</dbReference>
<dbReference type="Pfam" id="PF00582">
    <property type="entry name" value="Usp"/>
    <property type="match status" value="1"/>
</dbReference>
<geneLocation type="plasmid" evidence="3">
    <name>unnamed</name>
</geneLocation>